<sequence>FRPFLGGCKFRDCKHNDDPGCLITEAVDKGEIAPTRFENYHRILESMSQVKVRKNINLDS</sequence>
<evidence type="ECO:0000313" key="2">
    <source>
        <dbReference type="Proteomes" id="UP001279012"/>
    </source>
</evidence>
<dbReference type="EMBL" id="JAWZZT010002183">
    <property type="protein sequence ID" value="MDX7019531.1"/>
    <property type="molecule type" value="Genomic_DNA"/>
</dbReference>
<reference evidence="1" key="1">
    <citation type="submission" date="2023-11" db="EMBL/GenBank/DDBJ databases">
        <title>Detection of rare carbapenemases in Enterobacterales - comparison of two colorimetric and two CIM-based carbapenemase assays.</title>
        <authorList>
            <person name="Schaffarczyk L."/>
            <person name="Noster J."/>
            <person name="Stelzer Y."/>
            <person name="Sattler J."/>
            <person name="Gatermann S."/>
            <person name="Hamprecht A."/>
        </authorList>
    </citation>
    <scope>NUCLEOTIDE SEQUENCE</scope>
    <source>
        <strain evidence="1">CIM-Cont-037</strain>
    </source>
</reference>
<dbReference type="Proteomes" id="UP001279012">
    <property type="component" value="Unassembled WGS sequence"/>
</dbReference>
<dbReference type="AlphaFoldDB" id="A0AAW9EEN2"/>
<evidence type="ECO:0000313" key="1">
    <source>
        <dbReference type="EMBL" id="MDX7019531.1"/>
    </source>
</evidence>
<dbReference type="Gene3D" id="1.10.40.50">
    <property type="entry name" value="Probable gtpase engc, domain 3"/>
    <property type="match status" value="1"/>
</dbReference>
<protein>
    <submittedName>
        <fullName evidence="1">Ribosome biogenesis GTPase RsgA</fullName>
    </submittedName>
</protein>
<organism evidence="1 2">
    <name type="scientific">Klebsiella aerogenes</name>
    <name type="common">Enterobacter aerogenes</name>
    <dbReference type="NCBI Taxonomy" id="548"/>
    <lineage>
        <taxon>Bacteria</taxon>
        <taxon>Pseudomonadati</taxon>
        <taxon>Pseudomonadota</taxon>
        <taxon>Gammaproteobacteria</taxon>
        <taxon>Enterobacterales</taxon>
        <taxon>Enterobacteriaceae</taxon>
        <taxon>Klebsiella/Raoultella group</taxon>
        <taxon>Klebsiella</taxon>
    </lineage>
</organism>
<accession>A0AAW9EEN2</accession>
<proteinExistence type="predicted"/>
<feature type="non-terminal residue" evidence="1">
    <location>
        <position position="1"/>
    </location>
</feature>
<comment type="caution">
    <text evidence="1">The sequence shown here is derived from an EMBL/GenBank/DDBJ whole genome shotgun (WGS) entry which is preliminary data.</text>
</comment>
<gene>
    <name evidence="1" type="ORF">SJ059_34485</name>
</gene>
<name>A0AAW9EEN2_KLEAE</name>